<dbReference type="GO" id="GO:0009254">
    <property type="term" value="P:peptidoglycan turnover"/>
    <property type="evidence" value="ECO:0007669"/>
    <property type="project" value="TreeGrafter"/>
</dbReference>
<dbReference type="SUPFAM" id="SSF51445">
    <property type="entry name" value="(Trans)glycosidases"/>
    <property type="match status" value="1"/>
</dbReference>
<feature type="domain" description="Beta-N-acetylglucosaminidase C-terminal" evidence="7">
    <location>
        <begin position="346"/>
        <end position="461"/>
    </location>
</feature>
<accession>Q9AG27</accession>
<dbReference type="InterPro" id="IPR017853">
    <property type="entry name" value="GH"/>
</dbReference>
<keyword evidence="10" id="KW-0479">Metal-binding</keyword>
<feature type="binding site" evidence="10">
    <location>
        <position position="171"/>
    </location>
    <ligand>
        <name>Zn(2+)</name>
        <dbReference type="ChEBI" id="CHEBI:29105"/>
        <label>5</label>
    </ligand>
</feature>
<evidence type="ECO:0000256" key="5">
    <source>
        <dbReference type="ARBA" id="ARBA00023295"/>
    </source>
</evidence>
<proteinExistence type="evidence at protein level"/>
<feature type="binding site" evidence="10">
    <location>
        <position position="327"/>
    </location>
    <ligand>
        <name>Zn(2+)</name>
        <dbReference type="ChEBI" id="CHEBI:29105"/>
        <label>1</label>
    </ligand>
</feature>
<feature type="binding site" evidence="10">
    <location>
        <position position="173"/>
    </location>
    <ligand>
        <name>Zn(2+)</name>
        <dbReference type="ChEBI" id="CHEBI:29105"/>
        <label>5</label>
    </ligand>
</feature>
<dbReference type="PDBsum" id="5BZA"/>
<dbReference type="Gene3D" id="3.20.20.300">
    <property type="entry name" value="Glycoside hydrolase, family 3, N-terminal domain"/>
    <property type="match status" value="1"/>
</dbReference>
<dbReference type="EMBL" id="AF343913">
    <property type="protein sequence ID" value="AAK16587.1"/>
    <property type="molecule type" value="Genomic_DNA"/>
</dbReference>
<evidence type="ECO:0007829" key="10">
    <source>
        <dbReference type="PDB" id="5C0Q"/>
    </source>
</evidence>
<feature type="binding site" evidence="10">
    <location>
        <position position="303"/>
    </location>
    <ligand>
        <name>Zn(2+)</name>
        <dbReference type="ChEBI" id="CHEBI:29105"/>
        <label>7</label>
    </ligand>
</feature>
<evidence type="ECO:0000313" key="8">
    <source>
        <dbReference type="EMBL" id="AAK16587.1"/>
    </source>
</evidence>
<dbReference type="EC" id="3.2.1.52" evidence="3"/>
<dbReference type="PDB" id="5C0Q">
    <property type="method" value="X-ray"/>
    <property type="resolution" value="2.50 A"/>
    <property type="chains" value="A/B/C/D=1-467"/>
</dbReference>
<comment type="catalytic activity">
    <reaction evidence="1">
        <text>Hydrolysis of terminal non-reducing N-acetyl-D-hexosamine residues in N-acetyl-beta-D-hexosaminides.</text>
        <dbReference type="EC" id="3.2.1.52"/>
    </reaction>
</comment>
<evidence type="ECO:0000256" key="3">
    <source>
        <dbReference type="ARBA" id="ARBA00012663"/>
    </source>
</evidence>
<evidence type="ECO:0000259" key="6">
    <source>
        <dbReference type="Pfam" id="PF00933"/>
    </source>
</evidence>
<dbReference type="EvolutionaryTrace" id="Q9AG27"/>
<protein>
    <recommendedName>
        <fullName evidence="3">beta-N-acetylhexosaminidase</fullName>
        <ecNumber evidence="3">3.2.1.52</ecNumber>
    </recommendedName>
</protein>
<keyword evidence="10" id="KW-0862">Zinc</keyword>
<dbReference type="Pfam" id="PF21566">
    <property type="entry name" value="NagA_C"/>
    <property type="match status" value="1"/>
</dbReference>
<reference evidence="8" key="1">
    <citation type="submission" date="2001-01" db="EMBL/GenBank/DDBJ databases">
        <title>Cloning, purification and characterization of a beta-N-acetylglucosaminidase from the hyperthermophilic bacterium Thermotoga neapolitana.</title>
        <authorList>
            <person name="Khan-Koticha G."/>
            <person name="Yernool D.A."/>
            <person name="Bok J."/>
            <person name="Eveleigh D.E."/>
        </authorList>
    </citation>
    <scope>NUCLEOTIDE SEQUENCE</scope>
</reference>
<feature type="binding site" evidence="10">
    <location>
        <position position="334"/>
    </location>
    <ligand>
        <name>Zn(2+)</name>
        <dbReference type="ChEBI" id="CHEBI:29105"/>
        <label>2</label>
    </ligand>
</feature>
<feature type="binding site" evidence="10">
    <location>
        <position position="461"/>
    </location>
    <ligand>
        <name>Zn(2+)</name>
        <dbReference type="ChEBI" id="CHEBI:29105"/>
        <label>8</label>
    </ligand>
</feature>
<dbReference type="SMR" id="Q9AG27"/>
<keyword evidence="4" id="KW-0378">Hydrolase</keyword>
<reference evidence="9 10" key="2">
    <citation type="journal article" date="2015" name="Biochem. Biophys. Res. Commun.">
        <title>Crystal structure of beta-N-acetylglucosaminidase CbsA from Thermotoga neapolitana.</title>
        <authorList>
            <person name="Kim J.S."/>
            <person name="Yoon B.Y."/>
            <person name="Ahn J."/>
            <person name="Cha J."/>
            <person name="Ha N.C."/>
        </authorList>
    </citation>
    <scope>X-RAY CRYSTALLOGRAPHY (2.00 ANGSTROMS) IN COMPLEX WITH ZN(2+)</scope>
    <scope>DISULFIDE BONDS</scope>
</reference>
<feature type="binding site" evidence="10">
    <location>
        <position position="448"/>
    </location>
    <ligand>
        <name>Zn(2+)</name>
        <dbReference type="ChEBI" id="CHEBI:29105"/>
        <label>2</label>
    </ligand>
</feature>
<gene>
    <name evidence="8" type="primary">cbsA</name>
</gene>
<dbReference type="Pfam" id="PF00933">
    <property type="entry name" value="Glyco_hydro_3"/>
    <property type="match status" value="1"/>
</dbReference>
<evidence type="ECO:0000259" key="7">
    <source>
        <dbReference type="Pfam" id="PF21566"/>
    </source>
</evidence>
<dbReference type="InterPro" id="IPR036962">
    <property type="entry name" value="Glyco_hydro_3_N_sf"/>
</dbReference>
<feature type="binding site" evidence="10">
    <location>
        <position position="161"/>
    </location>
    <ligand>
        <name>Zn(2+)</name>
        <dbReference type="ChEBI" id="CHEBI:29105"/>
        <label>3</label>
    </ligand>
</feature>
<feature type="binding site" evidence="10">
    <location>
        <position position="245"/>
    </location>
    <ligand>
        <name>Zn(2+)</name>
        <dbReference type="ChEBI" id="CHEBI:29105"/>
        <label>4</label>
    </ligand>
</feature>
<organism evidence="8">
    <name type="scientific">Thermotoga neapolitana</name>
    <dbReference type="NCBI Taxonomy" id="2337"/>
    <lineage>
        <taxon>Bacteria</taxon>
        <taxon>Thermotogati</taxon>
        <taxon>Thermotogota</taxon>
        <taxon>Thermotogae</taxon>
        <taxon>Thermotogales</taxon>
        <taxon>Thermotogaceae</taxon>
        <taxon>Thermotoga</taxon>
    </lineage>
</organism>
<dbReference type="AlphaFoldDB" id="Q9AG27"/>
<feature type="disulfide bond" evidence="9 10">
    <location>
        <begin position="335"/>
        <end position="466"/>
    </location>
</feature>
<evidence type="ECO:0000256" key="2">
    <source>
        <dbReference type="ARBA" id="ARBA00005336"/>
    </source>
</evidence>
<name>Q9AG27_THENE</name>
<dbReference type="InterPro" id="IPR049018">
    <property type="entry name" value="NagA_C"/>
</dbReference>
<dbReference type="InterPro" id="IPR001764">
    <property type="entry name" value="Glyco_hydro_3_N"/>
</dbReference>
<sequence length="467" mass="52572">MDVDLGKLFFCGFDDFNEEAREVIQKYRPAGVLIYPGVLSKEYLFLDFMNFLSRNGRFIVSSDHEGGQLEVLKYVPSFPGNLAAGKVDPVFTGRYCEMAGRIMNTLGFNMVFAPVLDLLSEKGSAVVDLRSFGSDPEVVASHGMEACMGYFKGGVIPCIKHFPGHGKTADDSHYLLPTVNASFEELWREDLLPFRRIFQSRVKTAVMTAHVKYPAVDDLPATLSKKLITEVLREKLNFKGLVLSDAMEMKAISENFSVEEAVRFFIEAGGNMILLDNFRDLPVYYESLKKLIEDGSIERGKVERSIKIVDEYLSALENRFNSGLIAEVAERAIECTRMRKELLGREVVLLVPSNKNLSPADTTGDDYDLIPEVAKRFFKVRDVIRYDIEAGPDDVDGELIFDFVVNASKNEQVLQAHLSLPSDRTIYFIIRNPFDAKFFPGRSVVITHSTKPISVYKSFQHLLGRCS</sequence>
<feature type="binding site" evidence="10">
    <location>
        <position position="165"/>
    </location>
    <ligand>
        <name>Zn(2+)</name>
        <dbReference type="ChEBI" id="CHEBI:29105"/>
        <label>3</label>
    </ligand>
</feature>
<evidence type="ECO:0000256" key="1">
    <source>
        <dbReference type="ARBA" id="ARBA00001231"/>
    </source>
</evidence>
<feature type="binding site" evidence="10">
    <location>
        <position position="86"/>
    </location>
    <ligand>
        <name>Zn(2+)</name>
        <dbReference type="ChEBI" id="CHEBI:29105"/>
        <label>2</label>
    </ligand>
</feature>
<feature type="binding site" evidence="10">
    <location>
        <position position="189"/>
    </location>
    <ligand>
        <name>Zn(2+)</name>
        <dbReference type="ChEBI" id="CHEBI:29105"/>
        <label>6</label>
    </ligand>
</feature>
<evidence type="ECO:0000256" key="4">
    <source>
        <dbReference type="ARBA" id="ARBA00022801"/>
    </source>
</evidence>
<keyword evidence="5" id="KW-0326">Glycosidase</keyword>
<dbReference type="GO" id="GO:0046872">
    <property type="term" value="F:metal ion binding"/>
    <property type="evidence" value="ECO:0007669"/>
    <property type="project" value="UniProtKB-KW"/>
</dbReference>
<dbReference type="PANTHER" id="PTHR30480:SF13">
    <property type="entry name" value="BETA-HEXOSAMINIDASE"/>
    <property type="match status" value="1"/>
</dbReference>
<dbReference type="CAZy" id="GH3">
    <property type="family name" value="Glycoside Hydrolase Family 3"/>
</dbReference>
<evidence type="ECO:0007829" key="9">
    <source>
        <dbReference type="PDB" id="5BZA"/>
    </source>
</evidence>
<feature type="binding site" evidence="10">
    <location>
        <position position="117"/>
    </location>
    <ligand>
        <name>Zn(2+)</name>
        <dbReference type="ChEBI" id="CHEBI:29105"/>
        <label>3</label>
    </ligand>
</feature>
<feature type="binding site" evidence="10">
    <location>
        <position position="185"/>
    </location>
    <ligand>
        <name>Zn(2+)</name>
        <dbReference type="ChEBI" id="CHEBI:29105"/>
        <label>6</label>
    </ligand>
</feature>
<dbReference type="PANTHER" id="PTHR30480">
    <property type="entry name" value="BETA-HEXOSAMINIDASE-RELATED"/>
    <property type="match status" value="1"/>
</dbReference>
<keyword evidence="9 10" id="KW-0002">3D-structure</keyword>
<feature type="binding site" evidence="10">
    <location>
        <position position="330"/>
    </location>
    <ligand>
        <name>Zn(2+)</name>
        <dbReference type="ChEBI" id="CHEBI:29105"/>
        <label>1</label>
    </ligand>
</feature>
<dbReference type="PDB" id="5BZA">
    <property type="method" value="X-ray"/>
    <property type="resolution" value="2.00 A"/>
    <property type="chains" value="A/B/C/D=1-467"/>
</dbReference>
<feature type="binding site" evidence="10">
    <location>
        <position position="161"/>
    </location>
    <ligand>
        <name>Zn(2+)</name>
        <dbReference type="ChEBI" id="CHEBI:29105"/>
        <label>4</label>
    </ligand>
</feature>
<dbReference type="PDBsum" id="5C0Q"/>
<dbReference type="InterPro" id="IPR050226">
    <property type="entry name" value="NagZ_Beta-hexosaminidase"/>
</dbReference>
<feature type="binding site" evidence="10">
    <location>
        <position position="54"/>
    </location>
    <ligand>
        <name>Zn(2+)</name>
        <dbReference type="ChEBI" id="CHEBI:29105"/>
        <label>1</label>
    </ligand>
</feature>
<comment type="similarity">
    <text evidence="2">Belongs to the glycosyl hydrolase 3 family.</text>
</comment>
<feature type="domain" description="Glycoside hydrolase family 3 N-terminal" evidence="6">
    <location>
        <begin position="6"/>
        <end position="307"/>
    </location>
</feature>
<dbReference type="GO" id="GO:0004563">
    <property type="term" value="F:beta-N-acetylhexosaminidase activity"/>
    <property type="evidence" value="ECO:0007669"/>
    <property type="project" value="UniProtKB-EC"/>
</dbReference>
<dbReference type="GO" id="GO:0005975">
    <property type="term" value="P:carbohydrate metabolic process"/>
    <property type="evidence" value="ECO:0007669"/>
    <property type="project" value="InterPro"/>
</dbReference>